<keyword evidence="4" id="KW-0804">Transcription</keyword>
<evidence type="ECO:0000313" key="9">
    <source>
        <dbReference type="Proteomes" id="UP001566132"/>
    </source>
</evidence>
<feature type="domain" description="Myb/SANT-like DNA-binding" evidence="7">
    <location>
        <begin position="17"/>
        <end position="65"/>
    </location>
</feature>
<sequence length="240" mass="27371">MSARKQKDLKNINFLRKIFENKAILFGKFSDTLTRSEKRNKWEEIRNYAVATGLVTNDKDYVYVRNITWGNLRKKTLTKTDNSKQTGAGGGKEFIRTEIDVLVLDILGKDSPIIKGLGVADSSDGNNNNVDGCGEAIEVLKKKRKVIVTNSKFTNQQKVQKDINDLKKDINDLKKEKVRLEILQLEMANYKLKLELLQKERELGLTPSQYTSDIETTEENIQNVIFIADDKFLDKTAPVN</sequence>
<comment type="function">
    <text evidence="5">Involved in transvection phenomena (= synapsis-dependent gene expression), where the synaptic pairing of chromosomes carrying genes with which zeste interacts influences the expression of these genes. Zeste binds to DNA and stimulates transcription from a nearby promoter.</text>
</comment>
<evidence type="ECO:0000256" key="3">
    <source>
        <dbReference type="ARBA" id="ARBA00023015"/>
    </source>
</evidence>
<organism evidence="8 9">
    <name type="scientific">Hypothenemus hampei</name>
    <name type="common">Coffee berry borer</name>
    <dbReference type="NCBI Taxonomy" id="57062"/>
    <lineage>
        <taxon>Eukaryota</taxon>
        <taxon>Metazoa</taxon>
        <taxon>Ecdysozoa</taxon>
        <taxon>Arthropoda</taxon>
        <taxon>Hexapoda</taxon>
        <taxon>Insecta</taxon>
        <taxon>Pterygota</taxon>
        <taxon>Neoptera</taxon>
        <taxon>Endopterygota</taxon>
        <taxon>Coleoptera</taxon>
        <taxon>Polyphaga</taxon>
        <taxon>Cucujiformia</taxon>
        <taxon>Curculionidae</taxon>
        <taxon>Scolytinae</taxon>
        <taxon>Hypothenemus</taxon>
    </lineage>
</organism>
<dbReference type="EMBL" id="JBDJPC010000007">
    <property type="protein sequence ID" value="KAL1493553.1"/>
    <property type="molecule type" value="Genomic_DNA"/>
</dbReference>
<evidence type="ECO:0000259" key="7">
    <source>
        <dbReference type="Pfam" id="PF13873"/>
    </source>
</evidence>
<name>A0ABD1EHW1_HYPHA</name>
<keyword evidence="9" id="KW-1185">Reference proteome</keyword>
<comment type="caution">
    <text evidence="8">The sequence shown here is derived from an EMBL/GenBank/DDBJ whole genome shotgun (WGS) entry which is preliminary data.</text>
</comment>
<evidence type="ECO:0000256" key="5">
    <source>
        <dbReference type="ARBA" id="ARBA00025466"/>
    </source>
</evidence>
<evidence type="ECO:0000256" key="6">
    <source>
        <dbReference type="SAM" id="Coils"/>
    </source>
</evidence>
<gene>
    <name evidence="8" type="ORF">ABEB36_009257</name>
</gene>
<keyword evidence="6" id="KW-0175">Coiled coil</keyword>
<evidence type="ECO:0000256" key="4">
    <source>
        <dbReference type="ARBA" id="ARBA00023163"/>
    </source>
</evidence>
<dbReference type="InterPro" id="IPR028002">
    <property type="entry name" value="Myb_DNA-bind_5"/>
</dbReference>
<accession>A0ABD1EHW1</accession>
<feature type="coiled-coil region" evidence="6">
    <location>
        <begin position="156"/>
        <end position="200"/>
    </location>
</feature>
<reference evidence="8 9" key="1">
    <citation type="submission" date="2024-05" db="EMBL/GenBank/DDBJ databases">
        <title>Genetic variation in Jamaican populations of the coffee berry borer (Hypothenemus hampei).</title>
        <authorList>
            <person name="Errbii M."/>
            <person name="Myrie A."/>
        </authorList>
    </citation>
    <scope>NUCLEOTIDE SEQUENCE [LARGE SCALE GENOMIC DNA]</scope>
    <source>
        <strain evidence="8">JA-Hopewell-2020-01-JO</strain>
        <tissue evidence="8">Whole body</tissue>
    </source>
</reference>
<dbReference type="Proteomes" id="UP001566132">
    <property type="component" value="Unassembled WGS sequence"/>
</dbReference>
<evidence type="ECO:0000313" key="8">
    <source>
        <dbReference type="EMBL" id="KAL1493553.1"/>
    </source>
</evidence>
<dbReference type="AlphaFoldDB" id="A0ABD1EHW1"/>
<evidence type="ECO:0000256" key="1">
    <source>
        <dbReference type="ARBA" id="ARBA00011764"/>
    </source>
</evidence>
<protein>
    <recommendedName>
        <fullName evidence="2">Regulatory protein zeste</fullName>
    </recommendedName>
</protein>
<dbReference type="Pfam" id="PF13873">
    <property type="entry name" value="Myb_DNA-bind_5"/>
    <property type="match status" value="1"/>
</dbReference>
<proteinExistence type="predicted"/>
<comment type="subunit">
    <text evidence="1">Self-associates forming complexes of several hundred monomers.</text>
</comment>
<keyword evidence="3" id="KW-0805">Transcription regulation</keyword>
<evidence type="ECO:0000256" key="2">
    <source>
        <dbReference type="ARBA" id="ARBA00016807"/>
    </source>
</evidence>